<evidence type="ECO:0000256" key="2">
    <source>
        <dbReference type="ARBA" id="ARBA00022801"/>
    </source>
</evidence>
<dbReference type="GO" id="GO:0005829">
    <property type="term" value="C:cytosol"/>
    <property type="evidence" value="ECO:0007669"/>
    <property type="project" value="TreeGrafter"/>
</dbReference>
<dbReference type="Gene3D" id="3.40.50.300">
    <property type="entry name" value="P-loop containing nucleotide triphosphate hydrolases"/>
    <property type="match status" value="3"/>
</dbReference>
<dbReference type="InterPro" id="IPR000212">
    <property type="entry name" value="DNA_helicase_UvrD/REP"/>
</dbReference>
<evidence type="ECO:0000259" key="6">
    <source>
        <dbReference type="PROSITE" id="PS51198"/>
    </source>
</evidence>
<evidence type="ECO:0000256" key="1">
    <source>
        <dbReference type="ARBA" id="ARBA00022741"/>
    </source>
</evidence>
<keyword evidence="2 5" id="KW-0378">Hydrolase</keyword>
<keyword evidence="1 5" id="KW-0547">Nucleotide-binding</keyword>
<feature type="binding site" evidence="5">
    <location>
        <begin position="222"/>
        <end position="229"/>
    </location>
    <ligand>
        <name>ATP</name>
        <dbReference type="ChEBI" id="CHEBI:30616"/>
    </ligand>
</feature>
<dbReference type="GO" id="GO:0016787">
    <property type="term" value="F:hydrolase activity"/>
    <property type="evidence" value="ECO:0007669"/>
    <property type="project" value="UniProtKB-UniRule"/>
</dbReference>
<evidence type="ECO:0000256" key="3">
    <source>
        <dbReference type="ARBA" id="ARBA00022806"/>
    </source>
</evidence>
<evidence type="ECO:0000256" key="4">
    <source>
        <dbReference type="ARBA" id="ARBA00022840"/>
    </source>
</evidence>
<proteinExistence type="predicted"/>
<evidence type="ECO:0000313" key="8">
    <source>
        <dbReference type="Proteomes" id="UP000822184"/>
    </source>
</evidence>
<sequence>MSKQVDFIREEEKLSEILEILNKEILKYLEKRKNVTNYILEARKKYVEEYKDDEDQIIDYFDHENYVKEEAYRTIDKRLMEFTKLKEIPYFGKVSFKEGEDIPEDMYVGRYGLTLENSFEPLIVDWRAPIASLFYKGTLGKSSYNPPSGEIEVDILSRKQLVIKKGQLKGVFDSAIDVKDEILQMVLTDNSSDKLKDIVMTIQKEQDEIIREDRNKIVVVNGVAGSGKTTIALHRISYLLYNFRKQFGDKVLIFGPNDIFMDYIAQVLPSLGESNIKQTTFENFAKKEINLKYENVKSFGSYIEDVMNGKDDTLEEYRYKSSKAFVDLLNSNLEILNKEYFKIQPIRFKKEEIVTAKEIEELFTNYYKDMPLFRRSEKIKRILISKIKDKRDEEVYKINAEFKEKISSLSENELEIEKNNLEYLKRIKIREIVRAVMKSRDELDTWIKYEPVIDIYKKIVNLDTDKNYINDLENINNEDLGGNKERLSYMDLSGILYLMIKLKGIKVKNEIKHIVIDEAQDYSFIQFEIIKEITGCKSYTIVGDSNQRLITTSEEPAMLHLDDVFNDLNVEITKYELNKSYRSTQEIMEYSNKFLDKDKIVPLVRKGEPVIEEEVSNNEEFVDTIISLIEDYEEEGYENIAVIFKDKNELNKFSHVIKEKINVQSLDNDDIMYKGGKVLLPAYLAKGLEFDGVIIVESEEIEPLVKYIMCTRALHRLSAVKYLI</sequence>
<dbReference type="InterPro" id="IPR013986">
    <property type="entry name" value="DExx_box_DNA_helicase_dom_sf"/>
</dbReference>
<dbReference type="NCBIfam" id="NF041464">
    <property type="entry name" value="HelD_BACSU"/>
    <property type="match status" value="1"/>
</dbReference>
<dbReference type="InterPro" id="IPR048228">
    <property type="entry name" value="HelD_bacillota"/>
</dbReference>
<name>A0AAE5H1S4_CLOBE</name>
<reference evidence="7" key="1">
    <citation type="submission" date="2020-06" db="EMBL/GenBank/DDBJ databases">
        <title>Genomic insights into acetone-butanol-ethanol (ABE) fermentation by sequencing solventogenic clostridia strains.</title>
        <authorList>
            <person name="Brown S."/>
        </authorList>
    </citation>
    <scope>NUCLEOTIDE SEQUENCE</scope>
    <source>
        <strain evidence="7">DJ123</strain>
    </source>
</reference>
<dbReference type="PROSITE" id="PS51198">
    <property type="entry name" value="UVRD_HELICASE_ATP_BIND"/>
    <property type="match status" value="1"/>
</dbReference>
<dbReference type="Proteomes" id="UP000822184">
    <property type="component" value="Unassembled WGS sequence"/>
</dbReference>
<dbReference type="RefSeq" id="WP_077854573.1">
    <property type="nucleotide sequence ID" value="NZ_JABTDW010000001.1"/>
</dbReference>
<dbReference type="CDD" id="cd01983">
    <property type="entry name" value="SIMIBI"/>
    <property type="match status" value="1"/>
</dbReference>
<dbReference type="InterPro" id="IPR027417">
    <property type="entry name" value="P-loop_NTPase"/>
</dbReference>
<dbReference type="GO" id="GO:0000725">
    <property type="term" value="P:recombinational repair"/>
    <property type="evidence" value="ECO:0007669"/>
    <property type="project" value="TreeGrafter"/>
</dbReference>
<evidence type="ECO:0000256" key="5">
    <source>
        <dbReference type="PROSITE-ProRule" id="PRU00560"/>
    </source>
</evidence>
<organism evidence="7 8">
    <name type="scientific">Clostridium beijerinckii</name>
    <name type="common">Clostridium MP</name>
    <dbReference type="NCBI Taxonomy" id="1520"/>
    <lineage>
        <taxon>Bacteria</taxon>
        <taxon>Bacillati</taxon>
        <taxon>Bacillota</taxon>
        <taxon>Clostridia</taxon>
        <taxon>Eubacteriales</taxon>
        <taxon>Clostridiaceae</taxon>
        <taxon>Clostridium</taxon>
    </lineage>
</organism>
<dbReference type="PANTHER" id="PTHR11070:SF17">
    <property type="entry name" value="DNA HELICASE IV"/>
    <property type="match status" value="1"/>
</dbReference>
<gene>
    <name evidence="7" type="ORF">BCD95_000659</name>
</gene>
<keyword evidence="3 5" id="KW-0347">Helicase</keyword>
<protein>
    <submittedName>
        <fullName evidence="7">DNA helicase-2/ATP-dependent DNA helicase PcrA</fullName>
        <ecNumber evidence="7">3.6.4.12</ecNumber>
    </submittedName>
</protein>
<dbReference type="GO" id="GO:0043138">
    <property type="term" value="F:3'-5' DNA helicase activity"/>
    <property type="evidence" value="ECO:0007669"/>
    <property type="project" value="TreeGrafter"/>
</dbReference>
<dbReference type="PANTHER" id="PTHR11070">
    <property type="entry name" value="UVRD / RECB / PCRA DNA HELICASE FAMILY MEMBER"/>
    <property type="match status" value="1"/>
</dbReference>
<dbReference type="AlphaFoldDB" id="A0AAE5H1S4"/>
<comment type="caution">
    <text evidence="7">The sequence shown here is derived from an EMBL/GenBank/DDBJ whole genome shotgun (WGS) entry which is preliminary data.</text>
</comment>
<dbReference type="GO" id="GO:0003677">
    <property type="term" value="F:DNA binding"/>
    <property type="evidence" value="ECO:0007669"/>
    <property type="project" value="InterPro"/>
</dbReference>
<evidence type="ECO:0000313" key="7">
    <source>
        <dbReference type="EMBL" id="NSB12400.1"/>
    </source>
</evidence>
<dbReference type="EC" id="3.6.4.12" evidence="7"/>
<feature type="domain" description="UvrD-like helicase ATP-binding" evidence="6">
    <location>
        <begin position="201"/>
        <end position="584"/>
    </location>
</feature>
<dbReference type="SUPFAM" id="SSF52540">
    <property type="entry name" value="P-loop containing nucleoside triphosphate hydrolases"/>
    <property type="match status" value="1"/>
</dbReference>
<dbReference type="InterPro" id="IPR014016">
    <property type="entry name" value="UvrD-like_ATP-bd"/>
</dbReference>
<accession>A0AAE5H1S4</accession>
<keyword evidence="4 5" id="KW-0067">ATP-binding</keyword>
<dbReference type="Gene3D" id="1.10.10.160">
    <property type="match status" value="1"/>
</dbReference>
<dbReference type="Pfam" id="PF00580">
    <property type="entry name" value="UvrD-helicase"/>
    <property type="match status" value="1"/>
</dbReference>
<dbReference type="EMBL" id="JABTDW010000001">
    <property type="protein sequence ID" value="NSB12400.1"/>
    <property type="molecule type" value="Genomic_DNA"/>
</dbReference>
<dbReference type="GO" id="GO:0005524">
    <property type="term" value="F:ATP binding"/>
    <property type="evidence" value="ECO:0007669"/>
    <property type="project" value="UniProtKB-UniRule"/>
</dbReference>